<dbReference type="AlphaFoldDB" id="A0A7R8H386"/>
<proteinExistence type="predicted"/>
<organism evidence="2 3">
    <name type="scientific">Lepeophtheirus salmonis</name>
    <name type="common">Salmon louse</name>
    <name type="synonym">Caligus salmonis</name>
    <dbReference type="NCBI Taxonomy" id="72036"/>
    <lineage>
        <taxon>Eukaryota</taxon>
        <taxon>Metazoa</taxon>
        <taxon>Ecdysozoa</taxon>
        <taxon>Arthropoda</taxon>
        <taxon>Crustacea</taxon>
        <taxon>Multicrustacea</taxon>
        <taxon>Hexanauplia</taxon>
        <taxon>Copepoda</taxon>
        <taxon>Siphonostomatoida</taxon>
        <taxon>Caligidae</taxon>
        <taxon>Lepeophtheirus</taxon>
    </lineage>
</organism>
<evidence type="ECO:0000313" key="3">
    <source>
        <dbReference type="Proteomes" id="UP000675881"/>
    </source>
</evidence>
<sequence length="154" mass="17733">MNNFDLTVLSFDEVKIAETIEYSHSLDKDIVPFKQMQVVFTRGLLHQWKQPIYLAFDEPMKKEILFQCISEVEKQGGKSNPEIGTVLSHREKKYDSEKLKCAYGGSYYRIRLLMLGKQAELSVPNDPVKCRSTNKEAQDMPPLNQLEPTSISNF</sequence>
<dbReference type="EMBL" id="HG994593">
    <property type="protein sequence ID" value="CAF2838567.1"/>
    <property type="molecule type" value="Genomic_DNA"/>
</dbReference>
<feature type="region of interest" description="Disordered" evidence="1">
    <location>
        <begin position="126"/>
        <end position="154"/>
    </location>
</feature>
<evidence type="ECO:0000313" key="2">
    <source>
        <dbReference type="EMBL" id="CAF2838567.1"/>
    </source>
</evidence>
<protein>
    <submittedName>
        <fullName evidence="2">(salmon louse) hypothetical protein</fullName>
    </submittedName>
</protein>
<reference evidence="2" key="1">
    <citation type="submission" date="2021-02" db="EMBL/GenBank/DDBJ databases">
        <authorList>
            <person name="Bekaert M."/>
        </authorList>
    </citation>
    <scope>NUCLEOTIDE SEQUENCE</scope>
    <source>
        <strain evidence="2">IoA-00</strain>
    </source>
</reference>
<keyword evidence="3" id="KW-1185">Reference proteome</keyword>
<dbReference type="Proteomes" id="UP000675881">
    <property type="component" value="Chromosome 14"/>
</dbReference>
<evidence type="ECO:0000256" key="1">
    <source>
        <dbReference type="SAM" id="MobiDB-lite"/>
    </source>
</evidence>
<name>A0A7R8H386_LEPSM</name>
<accession>A0A7R8H386</accession>
<gene>
    <name evidence="2" type="ORF">LSAA_5139</name>
</gene>